<feature type="compositionally biased region" description="Basic and acidic residues" evidence="6">
    <location>
        <begin position="217"/>
        <end position="237"/>
    </location>
</feature>
<feature type="region of interest" description="Disordered" evidence="6">
    <location>
        <begin position="31"/>
        <end position="87"/>
    </location>
</feature>
<gene>
    <name evidence="8" type="ORF">RDB_LOCUS92371</name>
</gene>
<keyword evidence="2" id="KW-0507">mRNA processing</keyword>
<dbReference type="SMART" id="SM00361">
    <property type="entry name" value="RRM_1"/>
    <property type="match status" value="1"/>
</dbReference>
<name>A0A8H3GQR7_9AGAM</name>
<comment type="subcellular location">
    <subcellularLocation>
        <location evidence="1">Nucleus</location>
    </subcellularLocation>
</comment>
<evidence type="ECO:0000256" key="1">
    <source>
        <dbReference type="ARBA" id="ARBA00004123"/>
    </source>
</evidence>
<feature type="compositionally biased region" description="Low complexity" evidence="6">
    <location>
        <begin position="34"/>
        <end position="54"/>
    </location>
</feature>
<dbReference type="FunFam" id="3.30.70.330:FF:000382">
    <property type="entry name" value="G-patch domain-containing protein"/>
    <property type="match status" value="1"/>
</dbReference>
<dbReference type="AlphaFoldDB" id="A0A8H3GQR7"/>
<feature type="region of interest" description="Disordered" evidence="6">
    <location>
        <begin position="117"/>
        <end position="198"/>
    </location>
</feature>
<protein>
    <recommendedName>
        <fullName evidence="7">G-patch domain-containing protein</fullName>
    </recommendedName>
</protein>
<evidence type="ECO:0000256" key="6">
    <source>
        <dbReference type="SAM" id="MobiDB-lite"/>
    </source>
</evidence>
<feature type="compositionally biased region" description="Basic and acidic residues" evidence="6">
    <location>
        <begin position="287"/>
        <end position="296"/>
    </location>
</feature>
<dbReference type="SMART" id="SM00443">
    <property type="entry name" value="G_patch"/>
    <property type="match status" value="1"/>
</dbReference>
<evidence type="ECO:0000256" key="4">
    <source>
        <dbReference type="ARBA" id="ARBA00023187"/>
    </source>
</evidence>
<dbReference type="SUPFAM" id="SSF54928">
    <property type="entry name" value="RNA-binding domain, RBD"/>
    <property type="match status" value="1"/>
</dbReference>
<dbReference type="Proteomes" id="UP000663888">
    <property type="component" value="Unassembled WGS sequence"/>
</dbReference>
<keyword evidence="3" id="KW-0694">RNA-binding</keyword>
<evidence type="ECO:0000256" key="2">
    <source>
        <dbReference type="ARBA" id="ARBA00022664"/>
    </source>
</evidence>
<evidence type="ECO:0000313" key="8">
    <source>
        <dbReference type="EMBL" id="CAE6462778.1"/>
    </source>
</evidence>
<feature type="compositionally biased region" description="Basic residues" evidence="6">
    <location>
        <begin position="270"/>
        <end position="286"/>
    </location>
</feature>
<dbReference type="GO" id="GO:0071011">
    <property type="term" value="C:precatalytic spliceosome"/>
    <property type="evidence" value="ECO:0007669"/>
    <property type="project" value="TreeGrafter"/>
</dbReference>
<feature type="compositionally biased region" description="Polar residues" evidence="6">
    <location>
        <begin position="365"/>
        <end position="374"/>
    </location>
</feature>
<dbReference type="CDD" id="cd12374">
    <property type="entry name" value="RRM_UHM_SPF45_PUF60"/>
    <property type="match status" value="1"/>
</dbReference>
<dbReference type="InterPro" id="IPR003954">
    <property type="entry name" value="RRM_euk-type"/>
</dbReference>
<accession>A0A8H3GQR7</accession>
<dbReference type="EMBL" id="CAJMWX010001053">
    <property type="protein sequence ID" value="CAE6462778.1"/>
    <property type="molecule type" value="Genomic_DNA"/>
</dbReference>
<evidence type="ECO:0000256" key="3">
    <source>
        <dbReference type="ARBA" id="ARBA00022884"/>
    </source>
</evidence>
<dbReference type="InterPro" id="IPR040052">
    <property type="entry name" value="RBM17"/>
</dbReference>
<feature type="compositionally biased region" description="Basic and acidic residues" evidence="6">
    <location>
        <begin position="247"/>
        <end position="256"/>
    </location>
</feature>
<dbReference type="Gene3D" id="3.30.70.330">
    <property type="match status" value="1"/>
</dbReference>
<reference evidence="8" key="1">
    <citation type="submission" date="2021-01" db="EMBL/GenBank/DDBJ databases">
        <authorList>
            <person name="Kaushik A."/>
        </authorList>
    </citation>
    <scope>NUCLEOTIDE SEQUENCE</scope>
    <source>
        <strain evidence="8">AG4-R118</strain>
    </source>
</reference>
<evidence type="ECO:0000259" key="7">
    <source>
        <dbReference type="PROSITE" id="PS50174"/>
    </source>
</evidence>
<proteinExistence type="predicted"/>
<dbReference type="InterPro" id="IPR000467">
    <property type="entry name" value="G_patch_dom"/>
</dbReference>
<organism evidence="8 9">
    <name type="scientific">Rhizoctonia solani</name>
    <dbReference type="NCBI Taxonomy" id="456999"/>
    <lineage>
        <taxon>Eukaryota</taxon>
        <taxon>Fungi</taxon>
        <taxon>Dikarya</taxon>
        <taxon>Basidiomycota</taxon>
        <taxon>Agaricomycotina</taxon>
        <taxon>Agaricomycetes</taxon>
        <taxon>Cantharellales</taxon>
        <taxon>Ceratobasidiaceae</taxon>
        <taxon>Rhizoctonia</taxon>
    </lineage>
</organism>
<keyword evidence="5" id="KW-0539">Nucleus</keyword>
<feature type="region of interest" description="Disordered" evidence="6">
    <location>
        <begin position="217"/>
        <end position="477"/>
    </location>
</feature>
<dbReference type="GO" id="GO:0045292">
    <property type="term" value="P:mRNA cis splicing, via spliceosome"/>
    <property type="evidence" value="ECO:0007669"/>
    <property type="project" value="InterPro"/>
</dbReference>
<evidence type="ECO:0000256" key="5">
    <source>
        <dbReference type="ARBA" id="ARBA00023242"/>
    </source>
</evidence>
<feature type="compositionally biased region" description="Basic residues" evidence="6">
    <location>
        <begin position="165"/>
        <end position="177"/>
    </location>
</feature>
<dbReference type="InterPro" id="IPR035979">
    <property type="entry name" value="RBD_domain_sf"/>
</dbReference>
<sequence length="660" mass="70634">MAGGLYGGIKFSGNGSSEATIITPVEVPAPAASTPATQVAAEAPAPTTTEPVAASKPEDAQKKAAGWSAALSFAPTRRKAPATQARPTYAGFATSTVSTSAPPATVGSSAVISAPPVLIEQPAAKPETQPDSNESNKAGGWAKKIKAPSMVLDEDVNGFRALGGGKKKGAGSRKKGKNAANAPPAWDPMEPYDPRAPNDYYEYKAWKQREHEEYLSRRQAELREESRGRKRSWKDDDRSDESDDASEDSRDYDRWQNRPRKTGRYERSRSTHRSRSRSKSRSRSPRRSPEREEPPVRRAAPSFAPASVSTEEPTAAASGEEAYLRRLAMSTRATRDPLPSTEEPAAPSFASSGDEAYARRLAMSQGLSQSTPASNPAPIAYPQFAPATQPEAPPEEDPIPSPPVDTPPEPAPVPAVAPAPTGPAPGSEEFEAQVKARRDAAAAIAARLGKLAGATPNQPPAQAPALVPAQQESDENPDPRGFAERMMAKWGHKSGQGLGVNATGMVHALTVEQSNRPKGNKAGGSAGGFGAKEGNRMGKIINANEDVRQKEELERFGEPSKIVVLCNMVGLEDIGDDELPGEVAQECNKHGVVERVFVHAVYPEPANEEDSVRVFVKFSGPVGAYKTVRDFDGRFFGGRAVRARYFGERLFESRQFNAPL</sequence>
<keyword evidence="4" id="KW-0508">mRNA splicing</keyword>
<dbReference type="PANTHER" id="PTHR13288">
    <property type="entry name" value="SPLICING FACTOR 45 SPF45"/>
    <property type="match status" value="1"/>
</dbReference>
<evidence type="ECO:0000313" key="9">
    <source>
        <dbReference type="Proteomes" id="UP000663888"/>
    </source>
</evidence>
<comment type="caution">
    <text evidence="8">The sequence shown here is derived from an EMBL/GenBank/DDBJ whole genome shotgun (WGS) entry which is preliminary data.</text>
</comment>
<dbReference type="InterPro" id="IPR012677">
    <property type="entry name" value="Nucleotide-bd_a/b_plait_sf"/>
</dbReference>
<dbReference type="Pfam" id="PF01585">
    <property type="entry name" value="G-patch"/>
    <property type="match status" value="1"/>
</dbReference>
<dbReference type="GO" id="GO:0003723">
    <property type="term" value="F:RNA binding"/>
    <property type="evidence" value="ECO:0007669"/>
    <property type="project" value="UniProtKB-KW"/>
</dbReference>
<dbReference type="PANTHER" id="PTHR13288:SF8">
    <property type="entry name" value="SPLICING FACTOR 45"/>
    <property type="match status" value="1"/>
</dbReference>
<feature type="compositionally biased region" description="Pro residues" evidence="6">
    <location>
        <begin position="399"/>
        <end position="423"/>
    </location>
</feature>
<feature type="domain" description="G-patch" evidence="7">
    <location>
        <begin position="479"/>
        <end position="534"/>
    </location>
</feature>
<dbReference type="PROSITE" id="PS50174">
    <property type="entry name" value="G_PATCH"/>
    <property type="match status" value="1"/>
</dbReference>
<feature type="compositionally biased region" description="Low complexity" evidence="6">
    <location>
        <begin position="441"/>
        <end position="456"/>
    </location>
</feature>